<dbReference type="PATRIC" id="fig|1365253.3.peg.2631"/>
<name>A0A167BXF9_9GAMM</name>
<accession>A0A167BXF9</accession>
<proteinExistence type="predicted"/>
<reference evidence="1 2" key="1">
    <citation type="submission" date="2013-07" db="EMBL/GenBank/DDBJ databases">
        <title>Comparative Genomic and Metabolomic Analysis of Twelve Strains of Pseudoalteromonas luteoviolacea.</title>
        <authorList>
            <person name="Vynne N.G."/>
            <person name="Mansson M."/>
            <person name="Gram L."/>
        </authorList>
    </citation>
    <scope>NUCLEOTIDE SEQUENCE [LARGE SCALE GENOMIC DNA]</scope>
    <source>
        <strain evidence="1 2">NCIMB 1942</strain>
    </source>
</reference>
<sequence>MFVSYFSIACSGHGKSDELKAFITQQKLAETIEVAVYFPEKVEGGAAAYARIAILDENYESTFSTEAKIIEYQGPNDKLVGYAYSQVNVRADLFDKIRLTVNYHLPKKVNEVITMCVPTRFYEFGYLPKRNLGG</sequence>
<dbReference type="Proteomes" id="UP000076587">
    <property type="component" value="Unassembled WGS sequence"/>
</dbReference>
<dbReference type="EMBL" id="AUXT01000161">
    <property type="protein sequence ID" value="KZN47007.1"/>
    <property type="molecule type" value="Genomic_DNA"/>
</dbReference>
<organism evidence="1 2">
    <name type="scientific">Pseudoalteromonas luteoviolacea NCIMB 1942</name>
    <dbReference type="NCBI Taxonomy" id="1365253"/>
    <lineage>
        <taxon>Bacteria</taxon>
        <taxon>Pseudomonadati</taxon>
        <taxon>Pseudomonadota</taxon>
        <taxon>Gammaproteobacteria</taxon>
        <taxon>Alteromonadales</taxon>
        <taxon>Pseudoalteromonadaceae</taxon>
        <taxon>Pseudoalteromonas</taxon>
    </lineage>
</organism>
<gene>
    <name evidence="1" type="ORF">N482_01980</name>
</gene>
<dbReference type="AlphaFoldDB" id="A0A167BXF9"/>
<evidence type="ECO:0000313" key="1">
    <source>
        <dbReference type="EMBL" id="KZN47007.1"/>
    </source>
</evidence>
<comment type="caution">
    <text evidence="1">The sequence shown here is derived from an EMBL/GenBank/DDBJ whole genome shotgun (WGS) entry which is preliminary data.</text>
</comment>
<evidence type="ECO:0000313" key="2">
    <source>
        <dbReference type="Proteomes" id="UP000076587"/>
    </source>
</evidence>
<protein>
    <submittedName>
        <fullName evidence="1">Uncharacterized protein</fullName>
    </submittedName>
</protein>